<keyword evidence="1" id="KW-0812">Transmembrane</keyword>
<dbReference type="PROSITE" id="PS00409">
    <property type="entry name" value="PROKAR_NTER_METHYL"/>
    <property type="match status" value="1"/>
</dbReference>
<dbReference type="Proteomes" id="UP000177958">
    <property type="component" value="Unassembled WGS sequence"/>
</dbReference>
<dbReference type="AlphaFoldDB" id="A0A1F6D9T7"/>
<organism evidence="2 3">
    <name type="scientific">Candidatus Kaiserbacteria bacterium RIFCSPHIGHO2_01_FULL_55_17</name>
    <dbReference type="NCBI Taxonomy" id="1798484"/>
    <lineage>
        <taxon>Bacteria</taxon>
        <taxon>Candidatus Kaiseribacteriota</taxon>
    </lineage>
</organism>
<evidence type="ECO:0000256" key="1">
    <source>
        <dbReference type="SAM" id="Phobius"/>
    </source>
</evidence>
<comment type="caution">
    <text evidence="2">The sequence shown here is derived from an EMBL/GenBank/DDBJ whole genome shotgun (WGS) entry which is preliminary data.</text>
</comment>
<name>A0A1F6D9T7_9BACT</name>
<evidence type="ECO:0000313" key="2">
    <source>
        <dbReference type="EMBL" id="OGG58135.1"/>
    </source>
</evidence>
<dbReference type="InterPro" id="IPR012902">
    <property type="entry name" value="N_methyl_site"/>
</dbReference>
<sequence>MMHARGFTQSLKFALGGPNSDFMLTRTSGIDPYSDFRHSPRRAERDAKANSSAGFTLIETIVWIAVFIAAMVAVVSTLLYFYRTNAYVLEQANAITSAQRGLEQVVRTIREGAYSSQGAFPIVSIAANDFVFYADIDSDALIERVHYYLAGTDLMRGVIEATGNPPDYTGPETASVIADYVRNTEEGITTFRYYDELGAEIVNYQNWGTVRFVKVALAVNINPEKLPEQLTLDSSASIRNLIGK</sequence>
<gene>
    <name evidence="2" type="ORF">A2853_01305</name>
</gene>
<protein>
    <recommendedName>
        <fullName evidence="4">Type II secretion system protein J</fullName>
    </recommendedName>
</protein>
<dbReference type="EMBL" id="MFKX01000006">
    <property type="protein sequence ID" value="OGG58135.1"/>
    <property type="molecule type" value="Genomic_DNA"/>
</dbReference>
<feature type="transmembrane region" description="Helical" evidence="1">
    <location>
        <begin position="61"/>
        <end position="82"/>
    </location>
</feature>
<evidence type="ECO:0000313" key="3">
    <source>
        <dbReference type="Proteomes" id="UP000177958"/>
    </source>
</evidence>
<proteinExistence type="predicted"/>
<keyword evidence="1" id="KW-1133">Transmembrane helix</keyword>
<keyword evidence="1" id="KW-0472">Membrane</keyword>
<evidence type="ECO:0008006" key="4">
    <source>
        <dbReference type="Google" id="ProtNLM"/>
    </source>
</evidence>
<accession>A0A1F6D9T7</accession>
<reference evidence="2 3" key="1">
    <citation type="journal article" date="2016" name="Nat. Commun.">
        <title>Thousands of microbial genomes shed light on interconnected biogeochemical processes in an aquifer system.</title>
        <authorList>
            <person name="Anantharaman K."/>
            <person name="Brown C.T."/>
            <person name="Hug L.A."/>
            <person name="Sharon I."/>
            <person name="Castelle C.J."/>
            <person name="Probst A.J."/>
            <person name="Thomas B.C."/>
            <person name="Singh A."/>
            <person name="Wilkins M.J."/>
            <person name="Karaoz U."/>
            <person name="Brodie E.L."/>
            <person name="Williams K.H."/>
            <person name="Hubbard S.S."/>
            <person name="Banfield J.F."/>
        </authorList>
    </citation>
    <scope>NUCLEOTIDE SEQUENCE [LARGE SCALE GENOMIC DNA]</scope>
</reference>